<feature type="transmembrane region" description="Helical" evidence="1">
    <location>
        <begin position="42"/>
        <end position="60"/>
    </location>
</feature>
<dbReference type="Proteomes" id="UP001595604">
    <property type="component" value="Unassembled WGS sequence"/>
</dbReference>
<keyword evidence="1" id="KW-0472">Membrane</keyword>
<dbReference type="EMBL" id="JBHRTQ010000008">
    <property type="protein sequence ID" value="MFC3174600.1"/>
    <property type="molecule type" value="Genomic_DNA"/>
</dbReference>
<evidence type="ECO:0000313" key="2">
    <source>
        <dbReference type="EMBL" id="MFC3174600.1"/>
    </source>
</evidence>
<gene>
    <name evidence="2" type="ORF">ACFOD9_10085</name>
</gene>
<reference evidence="3" key="1">
    <citation type="journal article" date="2019" name="Int. J. Syst. Evol. Microbiol.">
        <title>The Global Catalogue of Microorganisms (GCM) 10K type strain sequencing project: providing services to taxonomists for standard genome sequencing and annotation.</title>
        <authorList>
            <consortium name="The Broad Institute Genomics Platform"/>
            <consortium name="The Broad Institute Genome Sequencing Center for Infectious Disease"/>
            <person name="Wu L."/>
            <person name="Ma J."/>
        </authorList>
    </citation>
    <scope>NUCLEOTIDE SEQUENCE [LARGE SCALE GENOMIC DNA]</scope>
    <source>
        <strain evidence="3">KCTC 42984</strain>
    </source>
</reference>
<dbReference type="RefSeq" id="WP_379509985.1">
    <property type="nucleotide sequence ID" value="NZ_JBHRTQ010000008.1"/>
</dbReference>
<keyword evidence="1" id="KW-1133">Transmembrane helix</keyword>
<evidence type="ECO:0000256" key="1">
    <source>
        <dbReference type="SAM" id="Phobius"/>
    </source>
</evidence>
<keyword evidence="1" id="KW-0812">Transmembrane</keyword>
<keyword evidence="3" id="KW-1185">Reference proteome</keyword>
<sequence length="231" mass="24935">MIRRTVLVAGFLRRGLRAAPAWRDAPTRLASGWREFVARLRRGGLITLAILGGLLAFSLVRPIGVVPWLIGLPLASLAGGLSMLWPTRTFAARAVAAPGLGGQVAEAARALAAARRDLPPAARPALDRVIARLERIDDLRVSEDHDPLLLAEARRLVDGHLPRLVESFRALPRAERTPPRIAALAQGLETIADELDDIARRLLLAHADHFDIAQRFIAARFAGPGLDAGGR</sequence>
<evidence type="ECO:0000313" key="3">
    <source>
        <dbReference type="Proteomes" id="UP001595604"/>
    </source>
</evidence>
<accession>A0ABV7IPJ2</accession>
<feature type="transmembrane region" description="Helical" evidence="1">
    <location>
        <begin position="65"/>
        <end position="85"/>
    </location>
</feature>
<protein>
    <submittedName>
        <fullName evidence="2">Uncharacterized protein</fullName>
    </submittedName>
</protein>
<name>A0ABV7IPJ2_9SPHN</name>
<comment type="caution">
    <text evidence="2">The sequence shown here is derived from an EMBL/GenBank/DDBJ whole genome shotgun (WGS) entry which is preliminary data.</text>
</comment>
<proteinExistence type="predicted"/>
<organism evidence="2 3">
    <name type="scientific">Novosphingobium bradum</name>
    <dbReference type="NCBI Taxonomy" id="1737444"/>
    <lineage>
        <taxon>Bacteria</taxon>
        <taxon>Pseudomonadati</taxon>
        <taxon>Pseudomonadota</taxon>
        <taxon>Alphaproteobacteria</taxon>
        <taxon>Sphingomonadales</taxon>
        <taxon>Sphingomonadaceae</taxon>
        <taxon>Novosphingobium</taxon>
    </lineage>
</organism>